<feature type="region of interest" description="Disordered" evidence="1">
    <location>
        <begin position="1"/>
        <end position="31"/>
    </location>
</feature>
<feature type="compositionally biased region" description="Polar residues" evidence="1">
    <location>
        <begin position="252"/>
        <end position="262"/>
    </location>
</feature>
<gene>
    <name evidence="2" type="ORF">CHLRE_12g501752v5</name>
</gene>
<feature type="region of interest" description="Disordered" evidence="1">
    <location>
        <begin position="49"/>
        <end position="69"/>
    </location>
</feature>
<dbReference type="GeneID" id="66055485"/>
<dbReference type="AlphaFoldDB" id="A0A2K3D372"/>
<dbReference type="EMBL" id="CM008973">
    <property type="protein sequence ID" value="PNW74980.1"/>
    <property type="molecule type" value="Genomic_DNA"/>
</dbReference>
<dbReference type="KEGG" id="cre:CHLRE_12g501752v5"/>
<feature type="region of interest" description="Disordered" evidence="1">
    <location>
        <begin position="208"/>
        <end position="278"/>
    </location>
</feature>
<name>A0A2K3D372_CHLRE</name>
<evidence type="ECO:0000256" key="1">
    <source>
        <dbReference type="SAM" id="MobiDB-lite"/>
    </source>
</evidence>
<feature type="compositionally biased region" description="Low complexity" evidence="1">
    <location>
        <begin position="51"/>
        <end position="69"/>
    </location>
</feature>
<dbReference type="InParanoid" id="A0A2K3D372"/>
<evidence type="ECO:0000313" key="3">
    <source>
        <dbReference type="Proteomes" id="UP000006906"/>
    </source>
</evidence>
<keyword evidence="3" id="KW-1185">Reference proteome</keyword>
<protein>
    <submittedName>
        <fullName evidence="2">Uncharacterized protein</fullName>
    </submittedName>
</protein>
<reference evidence="2 3" key="1">
    <citation type="journal article" date="2007" name="Science">
        <title>The Chlamydomonas genome reveals the evolution of key animal and plant functions.</title>
        <authorList>
            <person name="Merchant S.S."/>
            <person name="Prochnik S.E."/>
            <person name="Vallon O."/>
            <person name="Harris E.H."/>
            <person name="Karpowicz S.J."/>
            <person name="Witman G.B."/>
            <person name="Terry A."/>
            <person name="Salamov A."/>
            <person name="Fritz-Laylin L.K."/>
            <person name="Marechal-Drouard L."/>
            <person name="Marshall W.F."/>
            <person name="Qu L.H."/>
            <person name="Nelson D.R."/>
            <person name="Sanderfoot A.A."/>
            <person name="Spalding M.H."/>
            <person name="Kapitonov V.V."/>
            <person name="Ren Q."/>
            <person name="Ferris P."/>
            <person name="Lindquist E."/>
            <person name="Shapiro H."/>
            <person name="Lucas S.M."/>
            <person name="Grimwood J."/>
            <person name="Schmutz J."/>
            <person name="Cardol P."/>
            <person name="Cerutti H."/>
            <person name="Chanfreau G."/>
            <person name="Chen C.L."/>
            <person name="Cognat V."/>
            <person name="Croft M.T."/>
            <person name="Dent R."/>
            <person name="Dutcher S."/>
            <person name="Fernandez E."/>
            <person name="Fukuzawa H."/>
            <person name="Gonzalez-Ballester D."/>
            <person name="Gonzalez-Halphen D."/>
            <person name="Hallmann A."/>
            <person name="Hanikenne M."/>
            <person name="Hippler M."/>
            <person name="Inwood W."/>
            <person name="Jabbari K."/>
            <person name="Kalanon M."/>
            <person name="Kuras R."/>
            <person name="Lefebvre P.A."/>
            <person name="Lemaire S.D."/>
            <person name="Lobanov A.V."/>
            <person name="Lohr M."/>
            <person name="Manuell A."/>
            <person name="Meier I."/>
            <person name="Mets L."/>
            <person name="Mittag M."/>
            <person name="Mittelmeier T."/>
            <person name="Moroney J.V."/>
            <person name="Moseley J."/>
            <person name="Napoli C."/>
            <person name="Nedelcu A.M."/>
            <person name="Niyogi K."/>
            <person name="Novoselov S.V."/>
            <person name="Paulsen I.T."/>
            <person name="Pazour G."/>
            <person name="Purton S."/>
            <person name="Ral J.P."/>
            <person name="Riano-Pachon D.M."/>
            <person name="Riekhof W."/>
            <person name="Rymarquis L."/>
            <person name="Schroda M."/>
            <person name="Stern D."/>
            <person name="Umen J."/>
            <person name="Willows R."/>
            <person name="Wilson N."/>
            <person name="Zimmer S.L."/>
            <person name="Allmer J."/>
            <person name="Balk J."/>
            <person name="Bisova K."/>
            <person name="Chen C.J."/>
            <person name="Elias M."/>
            <person name="Gendler K."/>
            <person name="Hauser C."/>
            <person name="Lamb M.R."/>
            <person name="Ledford H."/>
            <person name="Long J.C."/>
            <person name="Minagawa J."/>
            <person name="Page M.D."/>
            <person name="Pan J."/>
            <person name="Pootakham W."/>
            <person name="Roje S."/>
            <person name="Rose A."/>
            <person name="Stahlberg E."/>
            <person name="Terauchi A.M."/>
            <person name="Yang P."/>
            <person name="Ball S."/>
            <person name="Bowler C."/>
            <person name="Dieckmann C.L."/>
            <person name="Gladyshev V.N."/>
            <person name="Green P."/>
            <person name="Jorgensen R."/>
            <person name="Mayfield S."/>
            <person name="Mueller-Roeber B."/>
            <person name="Rajamani S."/>
            <person name="Sayre R.T."/>
            <person name="Brokstein P."/>
            <person name="Dubchak I."/>
            <person name="Goodstein D."/>
            <person name="Hornick L."/>
            <person name="Huang Y.W."/>
            <person name="Jhaveri J."/>
            <person name="Luo Y."/>
            <person name="Martinez D."/>
            <person name="Ngau W.C."/>
            <person name="Otillar B."/>
            <person name="Poliakov A."/>
            <person name="Porter A."/>
            <person name="Szajkowski L."/>
            <person name="Werner G."/>
            <person name="Zhou K."/>
            <person name="Grigoriev I.V."/>
            <person name="Rokhsar D.S."/>
            <person name="Grossman A.R."/>
        </authorList>
    </citation>
    <scope>NUCLEOTIDE SEQUENCE [LARGE SCALE GENOMIC DNA]</scope>
    <source>
        <strain evidence="3">CC-503</strain>
    </source>
</reference>
<proteinExistence type="predicted"/>
<feature type="compositionally biased region" description="Low complexity" evidence="1">
    <location>
        <begin position="167"/>
        <end position="179"/>
    </location>
</feature>
<feature type="region of interest" description="Disordered" evidence="1">
    <location>
        <begin position="167"/>
        <end position="188"/>
    </location>
</feature>
<accession>A0A2K3D372</accession>
<dbReference type="RefSeq" id="XP_042918269.1">
    <property type="nucleotide sequence ID" value="XM_043068099.1"/>
</dbReference>
<dbReference type="Gramene" id="PNW74980">
    <property type="protein sequence ID" value="PNW74980"/>
    <property type="gene ID" value="CHLRE_12g501752v5"/>
</dbReference>
<dbReference type="Proteomes" id="UP000006906">
    <property type="component" value="Chromosome 12"/>
</dbReference>
<feature type="compositionally biased region" description="Low complexity" evidence="1">
    <location>
        <begin position="210"/>
        <end position="233"/>
    </location>
</feature>
<organism evidence="2 3">
    <name type="scientific">Chlamydomonas reinhardtii</name>
    <name type="common">Chlamydomonas smithii</name>
    <dbReference type="NCBI Taxonomy" id="3055"/>
    <lineage>
        <taxon>Eukaryota</taxon>
        <taxon>Viridiplantae</taxon>
        <taxon>Chlorophyta</taxon>
        <taxon>core chlorophytes</taxon>
        <taxon>Chlorophyceae</taxon>
        <taxon>CS clade</taxon>
        <taxon>Chlamydomonadales</taxon>
        <taxon>Chlamydomonadaceae</taxon>
        <taxon>Chlamydomonas</taxon>
    </lineage>
</organism>
<evidence type="ECO:0000313" key="2">
    <source>
        <dbReference type="EMBL" id="PNW74980.1"/>
    </source>
</evidence>
<sequence>MNAERAAAAAESGPAAPAPSDTGARDQRGAAVTGASEFWWSAWLPSASVRGAQPPEHQPQQPASSSSAVGPVAQTTAAFAIAMHSEESRATLRHALRAFGLADAEVECFTDADIDFLLFHGFRNLETLGWARPRLLYEGGVRPVLVGYIRQAIERAAAAAESERAAAAAESGPAAPAPSDTGARDQRGAAVTGASEFWWSAWLPSASVRGAQPPEHQPQQPASSSSAVGPVAQTTAASHVSPAGHVPDVDCTNLSPQQQRLSATCRRRRAHLADPGQQ</sequence>
<feature type="compositionally biased region" description="Low complexity" evidence="1">
    <location>
        <begin position="1"/>
        <end position="20"/>
    </location>
</feature>